<keyword evidence="2" id="KW-0472">Membrane</keyword>
<organism evidence="4 5">
    <name type="scientific">Streptomyces shenzhenensis</name>
    <dbReference type="NCBI Taxonomy" id="943815"/>
    <lineage>
        <taxon>Bacteria</taxon>
        <taxon>Bacillati</taxon>
        <taxon>Actinomycetota</taxon>
        <taxon>Actinomycetes</taxon>
        <taxon>Kitasatosporales</taxon>
        <taxon>Streptomycetaceae</taxon>
        <taxon>Streptomyces</taxon>
    </lineage>
</organism>
<dbReference type="GO" id="GO:0046677">
    <property type="term" value="P:response to antibiotic"/>
    <property type="evidence" value="ECO:0007669"/>
    <property type="project" value="InterPro"/>
</dbReference>
<keyword evidence="2" id="KW-0812">Transmembrane</keyword>
<keyword evidence="2" id="KW-1133">Transmembrane helix</keyword>
<dbReference type="AlphaFoldDB" id="A0A3M0IK17"/>
<dbReference type="PANTHER" id="PTHR35333">
    <property type="entry name" value="BETA-LACTAMASE"/>
    <property type="match status" value="1"/>
</dbReference>
<evidence type="ECO:0000313" key="5">
    <source>
        <dbReference type="Proteomes" id="UP000270471"/>
    </source>
</evidence>
<feature type="compositionally biased region" description="Basic residues" evidence="1">
    <location>
        <begin position="1"/>
        <end position="20"/>
    </location>
</feature>
<dbReference type="Pfam" id="PF13354">
    <property type="entry name" value="Beta-lactamase2"/>
    <property type="match status" value="1"/>
</dbReference>
<dbReference type="OrthoDB" id="3524371at2"/>
<keyword evidence="5" id="KW-1185">Reference proteome</keyword>
<sequence>MESPRTRRRHRSRPSRRRPPAHTALVALAIVGMTAGGTVYVKARAHSGSGHVSSAALPSAASSAPAGEEESVQPVTEPTVDRDALLSTALAAVTVPSGAQVSAAVLDLDSGERAVHGDAAFDTASIVKVDILAALLLQAQDAARRLTAAERAYATKMIENSDNDSASALWRSIGGADGLDAANERFGLTDTTGGDGPLWGLTRTTAADQLTLLQQVFGDDSELSEASREYLQGLMESIEADQNWGVSAVADGSGWALKNGWLARSTTGLWVVNSVGRVTVDGTGYLVAVLSQGTASQARGIELVEAAARAALSAFTGQSASASAGSSVAPVSSASPAG</sequence>
<dbReference type="Gene3D" id="3.40.710.10">
    <property type="entry name" value="DD-peptidase/beta-lactamase superfamily"/>
    <property type="match status" value="1"/>
</dbReference>
<dbReference type="InterPro" id="IPR000871">
    <property type="entry name" value="Beta-lactam_class-A"/>
</dbReference>
<reference evidence="4 5" key="1">
    <citation type="submission" date="2017-11" db="EMBL/GenBank/DDBJ databases">
        <title>Draft genome of actinobacteria isolated from guarana (Paullinia cupana (Mart.) Ducke.</title>
        <authorList>
            <person name="Siqueira K.A."/>
            <person name="Liotti R.G."/>
            <person name="Mendes T.A.O."/>
            <person name="Soares M.A."/>
        </authorList>
    </citation>
    <scope>NUCLEOTIDE SEQUENCE [LARGE SCALE GENOMIC DNA]</scope>
    <source>
        <strain evidence="4 5">193</strain>
    </source>
</reference>
<dbReference type="Proteomes" id="UP000270471">
    <property type="component" value="Unassembled WGS sequence"/>
</dbReference>
<gene>
    <name evidence="4" type="ORF">CTZ28_06480</name>
</gene>
<feature type="compositionally biased region" description="Low complexity" evidence="1">
    <location>
        <begin position="51"/>
        <end position="66"/>
    </location>
</feature>
<dbReference type="RefSeq" id="WP_121888280.1">
    <property type="nucleotide sequence ID" value="NZ_PENI01000003.1"/>
</dbReference>
<dbReference type="GO" id="GO:0030655">
    <property type="term" value="P:beta-lactam antibiotic catabolic process"/>
    <property type="evidence" value="ECO:0007669"/>
    <property type="project" value="InterPro"/>
</dbReference>
<name>A0A3M0IK17_9ACTN</name>
<feature type="region of interest" description="Disordered" evidence="1">
    <location>
        <begin position="51"/>
        <end position="79"/>
    </location>
</feature>
<evidence type="ECO:0000259" key="3">
    <source>
        <dbReference type="Pfam" id="PF13354"/>
    </source>
</evidence>
<comment type="caution">
    <text evidence="4">The sequence shown here is derived from an EMBL/GenBank/DDBJ whole genome shotgun (WGS) entry which is preliminary data.</text>
</comment>
<feature type="transmembrane region" description="Helical" evidence="2">
    <location>
        <begin position="21"/>
        <end position="41"/>
    </location>
</feature>
<feature type="region of interest" description="Disordered" evidence="1">
    <location>
        <begin position="319"/>
        <end position="338"/>
    </location>
</feature>
<accession>A0A3M0IK17</accession>
<evidence type="ECO:0000256" key="1">
    <source>
        <dbReference type="SAM" id="MobiDB-lite"/>
    </source>
</evidence>
<dbReference type="SUPFAM" id="SSF56601">
    <property type="entry name" value="beta-lactamase/transpeptidase-like"/>
    <property type="match status" value="1"/>
</dbReference>
<dbReference type="InterPro" id="IPR045155">
    <property type="entry name" value="Beta-lactam_cat"/>
</dbReference>
<dbReference type="EMBL" id="PENI01000003">
    <property type="protein sequence ID" value="RMB86699.1"/>
    <property type="molecule type" value="Genomic_DNA"/>
</dbReference>
<protein>
    <recommendedName>
        <fullName evidence="3">Beta-lactamase class A catalytic domain-containing protein</fullName>
    </recommendedName>
</protein>
<dbReference type="PANTHER" id="PTHR35333:SF3">
    <property type="entry name" value="BETA-LACTAMASE-TYPE TRANSPEPTIDASE FOLD CONTAINING PROTEIN"/>
    <property type="match status" value="1"/>
</dbReference>
<dbReference type="GO" id="GO:0008800">
    <property type="term" value="F:beta-lactamase activity"/>
    <property type="evidence" value="ECO:0007669"/>
    <property type="project" value="InterPro"/>
</dbReference>
<dbReference type="InterPro" id="IPR012338">
    <property type="entry name" value="Beta-lactam/transpept-like"/>
</dbReference>
<evidence type="ECO:0000313" key="4">
    <source>
        <dbReference type="EMBL" id="RMB86699.1"/>
    </source>
</evidence>
<proteinExistence type="predicted"/>
<feature type="domain" description="Beta-lactamase class A catalytic" evidence="3">
    <location>
        <begin position="154"/>
        <end position="290"/>
    </location>
</feature>
<feature type="region of interest" description="Disordered" evidence="1">
    <location>
        <begin position="1"/>
        <end position="22"/>
    </location>
</feature>
<evidence type="ECO:0000256" key="2">
    <source>
        <dbReference type="SAM" id="Phobius"/>
    </source>
</evidence>